<accession>A0A9N7RLP0</accession>
<comment type="caution">
    <text evidence="2">The sequence shown here is derived from an EMBL/GenBank/DDBJ whole genome shotgun (WGS) entry which is preliminary data.</text>
</comment>
<evidence type="ECO:0000313" key="3">
    <source>
        <dbReference type="Proteomes" id="UP001153555"/>
    </source>
</evidence>
<feature type="region of interest" description="Disordered" evidence="1">
    <location>
        <begin position="161"/>
        <end position="208"/>
    </location>
</feature>
<gene>
    <name evidence="2" type="ORF">SHERM_02521</name>
</gene>
<dbReference type="PANTHER" id="PTHR36034">
    <property type="entry name" value="EXPRESSED PROTEIN"/>
    <property type="match status" value="1"/>
</dbReference>
<feature type="compositionally biased region" description="Polar residues" evidence="1">
    <location>
        <begin position="617"/>
        <end position="626"/>
    </location>
</feature>
<organism evidence="2 3">
    <name type="scientific">Striga hermonthica</name>
    <name type="common">Purple witchweed</name>
    <name type="synonym">Buchnera hermonthica</name>
    <dbReference type="NCBI Taxonomy" id="68872"/>
    <lineage>
        <taxon>Eukaryota</taxon>
        <taxon>Viridiplantae</taxon>
        <taxon>Streptophyta</taxon>
        <taxon>Embryophyta</taxon>
        <taxon>Tracheophyta</taxon>
        <taxon>Spermatophyta</taxon>
        <taxon>Magnoliopsida</taxon>
        <taxon>eudicotyledons</taxon>
        <taxon>Gunneridae</taxon>
        <taxon>Pentapetalae</taxon>
        <taxon>asterids</taxon>
        <taxon>lamiids</taxon>
        <taxon>Lamiales</taxon>
        <taxon>Orobanchaceae</taxon>
        <taxon>Buchnereae</taxon>
        <taxon>Striga</taxon>
    </lineage>
</organism>
<protein>
    <submittedName>
        <fullName evidence="2">Uncharacterized protein</fullName>
    </submittedName>
</protein>
<dbReference type="AlphaFoldDB" id="A0A9N7RLP0"/>
<proteinExistence type="predicted"/>
<feature type="region of interest" description="Disordered" evidence="1">
    <location>
        <begin position="383"/>
        <end position="408"/>
    </location>
</feature>
<feature type="compositionally biased region" description="Basic and acidic residues" evidence="1">
    <location>
        <begin position="185"/>
        <end position="208"/>
    </location>
</feature>
<evidence type="ECO:0000256" key="1">
    <source>
        <dbReference type="SAM" id="MobiDB-lite"/>
    </source>
</evidence>
<feature type="region of interest" description="Disordered" evidence="1">
    <location>
        <begin position="599"/>
        <end position="626"/>
    </location>
</feature>
<name>A0A9N7RLP0_STRHE</name>
<dbReference type="Proteomes" id="UP001153555">
    <property type="component" value="Unassembled WGS sequence"/>
</dbReference>
<evidence type="ECO:0000313" key="2">
    <source>
        <dbReference type="EMBL" id="CAA0834710.1"/>
    </source>
</evidence>
<sequence>RILVKMNFLLRNNQNSAQQLPSIKETHAAINYVSKGATTLGGLISEEPFTGTPPPVTHNVEGDEFGDMDNKIAVPDENNGSQVDSHIDVTEDAGLIIIPSKEIPDNWFGAPDIFSFRSLDRNFVFPGEQIGILACLSAYKQDTEIITPFKVAAVMNKNGIGERSTKQNGSIEGETSPGTQSLRAGSEDRDNQHGEHVMEGNTDSHKDISAGESLLRMEDHRRQTEQLLHRFENSHFFVRVAESDEPLWSKRRAQERFLKSSTAFEEQLNEESSETLTATRMNNSLSVSIDRGHFDARTSGGLARGAVNCRALSNGDIVVLLHVNVGVQFVKDPVLEILQFEKYEKTKPALVKQDIPTALNQDPYGELLKWLLPLENSVLPPPRPLSPPTLSTSSSIRSTPSKPIVSGSSGSQLFSFGHFRSYSMSSLPPNLSPPPAMPPSTTKPAFDPEDWNQFSFKQFVESGKSGKEGLLSFRGVPLQQERFSVRCGLEGIFTPGRRWKRKVELIQPVEIRSFSVDCNSDDLLCVHVKNVSPSHVPDMVVYIDDITIIFEEAAQGGPLLFLPIACIESGSGYCLPNLALRRGEEHSFILKPATTLWRHSKGQNDSDSRPSGLPAGNASSNWQNVSNIENKHGGSLTDQYAVLVSCRCNYTASKLFFKQRTSWRPRISRDLMISVASEMSTQTLGSDGTKLPVQVLTLQASNMTPDNLTLTVLAPASFTSPSVVPLSGSPTSPLSWFSPSAGLIERVNTDTQGQKVEDGPVSEAPNSDLGCTHLWLQSRVPLGCVPSQSMATVKLEVLPLTDGIITLDSLQIEVKEKGLTYIPEQSLKINATSSIATGVL</sequence>
<reference evidence="2" key="1">
    <citation type="submission" date="2019-12" db="EMBL/GenBank/DDBJ databases">
        <authorList>
            <person name="Scholes J."/>
        </authorList>
    </citation>
    <scope>NUCLEOTIDE SEQUENCE</scope>
</reference>
<feature type="non-terminal residue" evidence="2">
    <location>
        <position position="840"/>
    </location>
</feature>
<dbReference type="EMBL" id="CACSLK010028053">
    <property type="protein sequence ID" value="CAA0834710.1"/>
    <property type="molecule type" value="Genomic_DNA"/>
</dbReference>
<dbReference type="OrthoDB" id="1918650at2759"/>
<feature type="compositionally biased region" description="Low complexity" evidence="1">
    <location>
        <begin position="388"/>
        <end position="408"/>
    </location>
</feature>
<keyword evidence="3" id="KW-1185">Reference proteome</keyword>
<dbReference type="PANTHER" id="PTHR36034:SF2">
    <property type="entry name" value="EXPRESSED PROTEIN"/>
    <property type="match status" value="1"/>
</dbReference>